<feature type="region of interest" description="Disordered" evidence="1">
    <location>
        <begin position="346"/>
        <end position="372"/>
    </location>
</feature>
<feature type="compositionally biased region" description="Basic residues" evidence="1">
    <location>
        <begin position="179"/>
        <end position="195"/>
    </location>
</feature>
<proteinExistence type="predicted"/>
<feature type="compositionally biased region" description="Polar residues" evidence="1">
    <location>
        <begin position="133"/>
        <end position="143"/>
    </location>
</feature>
<feature type="region of interest" description="Disordered" evidence="1">
    <location>
        <begin position="485"/>
        <end position="554"/>
    </location>
</feature>
<dbReference type="SUPFAM" id="SSF50729">
    <property type="entry name" value="PH domain-like"/>
    <property type="match status" value="1"/>
</dbReference>
<keyword evidence="3" id="KW-1185">Reference proteome</keyword>
<feature type="compositionally biased region" description="Basic and acidic residues" evidence="1">
    <location>
        <begin position="539"/>
        <end position="554"/>
    </location>
</feature>
<organism evidence="2 3">
    <name type="scientific">Geodia barretti</name>
    <name type="common">Barrett's horny sponge</name>
    <dbReference type="NCBI Taxonomy" id="519541"/>
    <lineage>
        <taxon>Eukaryota</taxon>
        <taxon>Metazoa</taxon>
        <taxon>Porifera</taxon>
        <taxon>Demospongiae</taxon>
        <taxon>Heteroscleromorpha</taxon>
        <taxon>Tetractinellida</taxon>
        <taxon>Astrophorina</taxon>
        <taxon>Geodiidae</taxon>
        <taxon>Geodia</taxon>
    </lineage>
</organism>
<name>A0AA35R7S5_GEOBA</name>
<gene>
    <name evidence="2" type="ORF">GBAR_LOCUS4200</name>
</gene>
<sequence>MSSVQGGTHSFSAGTRQKFMPEYLAKQLPMFQERIPRPSQEPLKYPTDAPANLPLPPVLPGETILLKQHRVACLETFSEPAVGSLYITNFRLIFNGNSMQDPESREAMQEGLLLRKEHAFTLDSGKLPRMRNTRSGATFNSYLTDPDQAPASSSSKWMRLNSLKRTNRSASENTLSTRGVRKSSSLRRPPLKKKQHESTDSVGNEPTSSSGGGEGGGGGGKVLGEIGSLLHRGARSLHIPNKRRGVVQRESGGIQWDSVSSISSISEISEGRTTGTDEMSERETIASVSPVPLYDSPVFSVGSMESPTPEVLLNGSGVGSSGVPHPDTQPNSLDSGVISDPLSGSWAGSLGGNGSEVRGTGNGNTDEEEGEIDFEKYSAAMLDPLLKTDTLRRELEASVDPALFLDPQLERQRQEMTRRSWFHKSTLSPTAVVVATANDGAESFSSDNEDYNDMNQTPTLGPSSSSSSSGSTAVVQVGYSKVEIITSEDPPLNSDSTPRVESPVYSTPVKMTGRGLRGAGKTVDTKQVEEDKNEEEGAEDGKGDCVNREREVEG</sequence>
<protein>
    <submittedName>
        <fullName evidence="2">Uncharacterized protein</fullName>
    </submittedName>
</protein>
<feature type="compositionally biased region" description="Polar residues" evidence="1">
    <location>
        <begin position="168"/>
        <end position="177"/>
    </location>
</feature>
<accession>A0AA35R7S5</accession>
<dbReference type="EMBL" id="CASHTH010000605">
    <property type="protein sequence ID" value="CAI8005391.1"/>
    <property type="molecule type" value="Genomic_DNA"/>
</dbReference>
<dbReference type="AlphaFoldDB" id="A0AA35R7S5"/>
<evidence type="ECO:0000256" key="1">
    <source>
        <dbReference type="SAM" id="MobiDB-lite"/>
    </source>
</evidence>
<dbReference type="Proteomes" id="UP001174909">
    <property type="component" value="Unassembled WGS sequence"/>
</dbReference>
<evidence type="ECO:0000313" key="2">
    <source>
        <dbReference type="EMBL" id="CAI8005391.1"/>
    </source>
</evidence>
<feature type="compositionally biased region" description="Polar residues" evidence="1">
    <location>
        <begin position="453"/>
        <end position="462"/>
    </location>
</feature>
<comment type="caution">
    <text evidence="2">The sequence shown here is derived from an EMBL/GenBank/DDBJ whole genome shotgun (WGS) entry which is preliminary data.</text>
</comment>
<evidence type="ECO:0000313" key="3">
    <source>
        <dbReference type="Proteomes" id="UP001174909"/>
    </source>
</evidence>
<feature type="region of interest" description="Disordered" evidence="1">
    <location>
        <begin position="438"/>
        <end position="473"/>
    </location>
</feature>
<reference evidence="2" key="1">
    <citation type="submission" date="2023-03" db="EMBL/GenBank/DDBJ databases">
        <authorList>
            <person name="Steffen K."/>
            <person name="Cardenas P."/>
        </authorList>
    </citation>
    <scope>NUCLEOTIDE SEQUENCE</scope>
</reference>
<feature type="compositionally biased region" description="Gly residues" evidence="1">
    <location>
        <begin position="210"/>
        <end position="222"/>
    </location>
</feature>
<feature type="region of interest" description="Disordered" evidence="1">
    <location>
        <begin position="124"/>
        <end position="225"/>
    </location>
</feature>